<organism evidence="3 4">
    <name type="scientific">Azospirillum picis</name>
    <dbReference type="NCBI Taxonomy" id="488438"/>
    <lineage>
        <taxon>Bacteria</taxon>
        <taxon>Pseudomonadati</taxon>
        <taxon>Pseudomonadota</taxon>
        <taxon>Alphaproteobacteria</taxon>
        <taxon>Rhodospirillales</taxon>
        <taxon>Azospirillaceae</taxon>
        <taxon>Azospirillum</taxon>
    </lineage>
</organism>
<evidence type="ECO:0000313" key="3">
    <source>
        <dbReference type="EMBL" id="MDQ0534933.1"/>
    </source>
</evidence>
<gene>
    <name evidence="3" type="ORF">QO018_003810</name>
</gene>
<proteinExistence type="predicted"/>
<keyword evidence="1" id="KW-0812">Transmembrane</keyword>
<accession>A0ABU0MNZ8</accession>
<comment type="caution">
    <text evidence="3">The sequence shown here is derived from an EMBL/GenBank/DDBJ whole genome shotgun (WGS) entry which is preliminary data.</text>
</comment>
<dbReference type="RefSeq" id="WP_209984686.1">
    <property type="nucleotide sequence ID" value="NZ_JAGINO010000015.1"/>
</dbReference>
<evidence type="ECO:0000259" key="2">
    <source>
        <dbReference type="PROSITE" id="PS50234"/>
    </source>
</evidence>
<feature type="domain" description="VWFA" evidence="2">
    <location>
        <begin position="163"/>
        <end position="449"/>
    </location>
</feature>
<dbReference type="EMBL" id="JAUSVU010000014">
    <property type="protein sequence ID" value="MDQ0534933.1"/>
    <property type="molecule type" value="Genomic_DNA"/>
</dbReference>
<evidence type="ECO:0000256" key="1">
    <source>
        <dbReference type="SAM" id="Phobius"/>
    </source>
</evidence>
<name>A0ABU0MNZ8_9PROT</name>
<dbReference type="Proteomes" id="UP001244552">
    <property type="component" value="Unassembled WGS sequence"/>
</dbReference>
<dbReference type="Pfam" id="PF13400">
    <property type="entry name" value="Tad"/>
    <property type="match status" value="1"/>
</dbReference>
<dbReference type="InterPro" id="IPR036465">
    <property type="entry name" value="vWFA_dom_sf"/>
</dbReference>
<dbReference type="InterPro" id="IPR002035">
    <property type="entry name" value="VWF_A"/>
</dbReference>
<dbReference type="InterPro" id="IPR028087">
    <property type="entry name" value="Tad_N"/>
</dbReference>
<reference evidence="3 4" key="1">
    <citation type="submission" date="2023-07" db="EMBL/GenBank/DDBJ databases">
        <title>Genomic Encyclopedia of Type Strains, Phase IV (KMG-IV): sequencing the most valuable type-strain genomes for metagenomic binning, comparative biology and taxonomic classification.</title>
        <authorList>
            <person name="Goeker M."/>
        </authorList>
    </citation>
    <scope>NUCLEOTIDE SEQUENCE [LARGE SCALE GENOMIC DNA]</scope>
    <source>
        <strain evidence="3 4">DSM 19922</strain>
    </source>
</reference>
<protein>
    <submittedName>
        <fullName evidence="3">Flp pilus assembly protein TadG</fullName>
    </submittedName>
</protein>
<evidence type="ECO:0000313" key="4">
    <source>
        <dbReference type="Proteomes" id="UP001244552"/>
    </source>
</evidence>
<keyword evidence="1" id="KW-0472">Membrane</keyword>
<dbReference type="PROSITE" id="PS50234">
    <property type="entry name" value="VWFA"/>
    <property type="match status" value="1"/>
</dbReference>
<dbReference type="Gene3D" id="3.40.50.410">
    <property type="entry name" value="von Willebrand factor, type A domain"/>
    <property type="match status" value="2"/>
</dbReference>
<dbReference type="SUPFAM" id="SSF53300">
    <property type="entry name" value="vWA-like"/>
    <property type="match status" value="1"/>
</dbReference>
<sequence>MNSIRTAEPSRPAGFIADTRGSIAIMVAVSFLVLLGILGVAIDFARAQLATSRIYYAADAATLAVARENFQVRTNAELKALAQQYFDANFPPGTMGATTSLAVATSGTPPTVQGFTVTVTASLPLVFASLIETLGGSPVGSVGITKTSGAMFTSQTSNKGGMEMVIVLDNSGSMSSSQKDLKAGVKALLDMLFESDQTRKNLYVGMVHYNGFVNVLQQAVNAKSDIVTPVKYGTTSASDCPLATVKGSLTGNRHLGNAPPLAFKFDSRKVPDAWGVEDYCRRTVGKTVGTPGVSQALSAFRSDLDTSLASYTAKGSTWIGEGLVWGWRMLSPGWRGLWNTHAEVALPLDYDVPYMKKVIVLMTDGINDVNEPEYFSYNTDRSTSSLDTDLLKICNAAKADHNVVIYTITYGSSVNKTLMRNCASDPSKYYHAALPQDLKVVFTQVGTDLTTMVLVQ</sequence>
<feature type="transmembrane region" description="Helical" evidence="1">
    <location>
        <begin position="21"/>
        <end position="42"/>
    </location>
</feature>
<keyword evidence="4" id="KW-1185">Reference proteome</keyword>
<keyword evidence="1" id="KW-1133">Transmembrane helix</keyword>